<accession>A0A3F2RJW7</accession>
<gene>
    <name evidence="2" type="ORF">BBJ29_007981</name>
    <name evidence="3" type="ORF">BBP00_00007610</name>
</gene>
<protein>
    <submittedName>
        <fullName evidence="3">Uncharacterized protein</fullName>
    </submittedName>
</protein>
<comment type="caution">
    <text evidence="3">The sequence shown here is derived from an EMBL/GenBank/DDBJ whole genome shotgun (WGS) entry which is preliminary data.</text>
</comment>
<feature type="region of interest" description="Disordered" evidence="1">
    <location>
        <begin position="1"/>
        <end position="26"/>
    </location>
</feature>
<evidence type="ECO:0000313" key="3">
    <source>
        <dbReference type="EMBL" id="RLN57236.1"/>
    </source>
</evidence>
<dbReference type="AlphaFoldDB" id="A0A3F2RJW7"/>
<reference evidence="4 5" key="1">
    <citation type="submission" date="2018-07" db="EMBL/GenBank/DDBJ databases">
        <title>Genome sequencing of oomycete isolates from Chile give support for New Zealand origin for Phytophthora kernoviae and make available the first Nothophytophthora sp. genome.</title>
        <authorList>
            <person name="Studholme D.J."/>
            <person name="Sanfuentes E."/>
            <person name="Panda P."/>
            <person name="Hill R."/>
            <person name="Sambles C."/>
            <person name="Grant M."/>
            <person name="Williams N.M."/>
            <person name="Mcdougal R.L."/>
        </authorList>
    </citation>
    <scope>NUCLEOTIDE SEQUENCE [LARGE SCALE GENOMIC DNA]</scope>
    <source>
        <strain evidence="3">Chile6</strain>
        <strain evidence="2">Chile7</strain>
    </source>
</reference>
<dbReference type="EMBL" id="MBDO02000319">
    <property type="protein sequence ID" value="RLN57236.1"/>
    <property type="molecule type" value="Genomic_DNA"/>
</dbReference>
<dbReference type="EMBL" id="MBAD02002211">
    <property type="protein sequence ID" value="RLN49036.1"/>
    <property type="molecule type" value="Genomic_DNA"/>
</dbReference>
<evidence type="ECO:0000256" key="1">
    <source>
        <dbReference type="SAM" id="MobiDB-lite"/>
    </source>
</evidence>
<name>A0A3F2RJW7_9STRA</name>
<evidence type="ECO:0000313" key="5">
    <source>
        <dbReference type="Proteomes" id="UP000284657"/>
    </source>
</evidence>
<dbReference type="Proteomes" id="UP000277300">
    <property type="component" value="Unassembled WGS sequence"/>
</dbReference>
<evidence type="ECO:0000313" key="2">
    <source>
        <dbReference type="EMBL" id="RLN49036.1"/>
    </source>
</evidence>
<dbReference type="Proteomes" id="UP000284657">
    <property type="component" value="Unassembled WGS sequence"/>
</dbReference>
<sequence>MRTSRTSTNAVVAHASSGSEETTADAATNNSQFELQFNPLVALQSLISADVMSNKQRVKAAQQLENYFQRLAPTPGLLLSYEPYLPLVTEIMVTPAKGTQELQTSVLSMLQTLSSHNPYGFEKYIPRSDDDKWDEKSVEFQEFDRTFARIIQMWRTLLDHTGDEVLVSQLVKCLQSLLLQEQVDGAELWQTMLFRKLQPHFVDIADVLIGWTMNTGPINPLRESGKLSSIMKNSYKLINDNFSRLVNPQRVDAVGMLEDDIPLRDIKKGQQPKRVKVLECLFHLKCANGIKYTTQLCLLLVRIGGIDALKVR</sequence>
<evidence type="ECO:0000313" key="4">
    <source>
        <dbReference type="Proteomes" id="UP000277300"/>
    </source>
</evidence>
<organism evidence="3 4">
    <name type="scientific">Phytophthora kernoviae</name>
    <dbReference type="NCBI Taxonomy" id="325452"/>
    <lineage>
        <taxon>Eukaryota</taxon>
        <taxon>Sar</taxon>
        <taxon>Stramenopiles</taxon>
        <taxon>Oomycota</taxon>
        <taxon>Peronosporomycetes</taxon>
        <taxon>Peronosporales</taxon>
        <taxon>Peronosporaceae</taxon>
        <taxon>Phytophthora</taxon>
    </lineage>
</organism>
<dbReference type="OrthoDB" id="381190at2759"/>
<proteinExistence type="predicted"/>